<dbReference type="Pfam" id="PF19991">
    <property type="entry name" value="HMA_2"/>
    <property type="match status" value="1"/>
</dbReference>
<reference evidence="1 2" key="1">
    <citation type="submission" date="2017-08" db="EMBL/GenBank/DDBJ databases">
        <title>Genomes of Fischerella (Mastigocladus) sp. strains.</title>
        <authorList>
            <person name="Miller S.R."/>
        </authorList>
    </citation>
    <scope>NUCLEOTIDE SEQUENCE [LARGE SCALE GENOMIC DNA]</scope>
    <source>
        <strain evidence="1 2">CCMEE 5323</strain>
    </source>
</reference>
<proteinExistence type="predicted"/>
<accession>A0A2N6JYX2</accession>
<gene>
    <name evidence="1" type="ORF">CEN44_20275</name>
</gene>
<evidence type="ECO:0000313" key="2">
    <source>
        <dbReference type="Proteomes" id="UP000235036"/>
    </source>
</evidence>
<keyword evidence="2" id="KW-1185">Reference proteome</keyword>
<evidence type="ECO:0000313" key="1">
    <source>
        <dbReference type="EMBL" id="PLZ86289.1"/>
    </source>
</evidence>
<dbReference type="Proteomes" id="UP000235036">
    <property type="component" value="Unassembled WGS sequence"/>
</dbReference>
<dbReference type="AlphaFoldDB" id="A0A2N6JYX2"/>
<comment type="caution">
    <text evidence="1">The sequence shown here is derived from an EMBL/GenBank/DDBJ whole genome shotgun (WGS) entry which is preliminary data.</text>
</comment>
<dbReference type="RefSeq" id="WP_016866128.1">
    <property type="nucleotide sequence ID" value="NZ_CAWNVR010000593.1"/>
</dbReference>
<sequence length="254" mass="27958">MASTVSIGEDTDAKLKTPPNLISECKQSEDHSQSKKTTISELAGWKSVSYWKEQGINFIAILASLLVTRMLGIKGWAAILFYLITVDPTLKVTEPRESTKQENLSKGKTNSVGSQKIVYSIVHAIPGRVRFNVPRIAQDLKYAQWLEKLFATDAYVTNVRVNRDAASIVINYKTNVMSDSQIYEHLATLIESTGDALVETLTVTLIFPACSLEVRQTSISSQSCCLLKSKSGKVLKGGALVARNNKLHRIGVLI</sequence>
<protein>
    <submittedName>
        <fullName evidence="1">Uncharacterized protein</fullName>
    </submittedName>
</protein>
<dbReference type="EMBL" id="NRQW01000472">
    <property type="protein sequence ID" value="PLZ86289.1"/>
    <property type="molecule type" value="Genomic_DNA"/>
</dbReference>
<name>A0A2N6JYX2_FISMU</name>
<organism evidence="1 2">
    <name type="scientific">Fischerella muscicola CCMEE 5323</name>
    <dbReference type="NCBI Taxonomy" id="2019572"/>
    <lineage>
        <taxon>Bacteria</taxon>
        <taxon>Bacillati</taxon>
        <taxon>Cyanobacteriota</taxon>
        <taxon>Cyanophyceae</taxon>
        <taxon>Nostocales</taxon>
        <taxon>Hapalosiphonaceae</taxon>
        <taxon>Fischerella</taxon>
    </lineage>
</organism>